<keyword evidence="11" id="KW-1185">Reference proteome</keyword>
<feature type="active site" description="Charge relay system" evidence="8">
    <location>
        <position position="149"/>
    </location>
</feature>
<accession>A0AAU9DWQ6</accession>
<dbReference type="Proteomes" id="UP001321861">
    <property type="component" value="Chromosome"/>
</dbReference>
<evidence type="ECO:0000256" key="4">
    <source>
        <dbReference type="ARBA" id="ARBA00022840"/>
    </source>
</evidence>
<keyword evidence="4 8" id="KW-0067">ATP-binding</keyword>
<dbReference type="EMBL" id="AP026802">
    <property type="protein sequence ID" value="BDR58458.1"/>
    <property type="molecule type" value="Genomic_DNA"/>
</dbReference>
<dbReference type="PANTHER" id="PTHR11895">
    <property type="entry name" value="TRANSAMIDASE"/>
    <property type="match status" value="1"/>
</dbReference>
<feature type="active site" description="Charge relay system" evidence="8">
    <location>
        <position position="74"/>
    </location>
</feature>
<dbReference type="GO" id="GO:0050567">
    <property type="term" value="F:glutaminyl-tRNA synthase (glutamine-hydrolyzing) activity"/>
    <property type="evidence" value="ECO:0007669"/>
    <property type="project" value="UniProtKB-UniRule"/>
</dbReference>
<reference evidence="10 11" key="1">
    <citation type="journal article" date="2023" name="Microbiol. Spectr.">
        <title>Symbiosis of Carpenter Bees with Uncharacterized Lactic Acid Bacteria Showing NAD Auxotrophy.</title>
        <authorList>
            <person name="Kawasaki S."/>
            <person name="Ozawa K."/>
            <person name="Mori T."/>
            <person name="Yamamoto A."/>
            <person name="Ito M."/>
            <person name="Ohkuma M."/>
            <person name="Sakamoto M."/>
            <person name="Matsutani M."/>
        </authorList>
    </citation>
    <scope>NUCLEOTIDE SEQUENCE [LARGE SCALE GENOMIC DNA]</scope>
    <source>
        <strain evidence="10 11">XA3</strain>
    </source>
</reference>
<evidence type="ECO:0000256" key="6">
    <source>
        <dbReference type="ARBA" id="ARBA00025295"/>
    </source>
</evidence>
<evidence type="ECO:0000313" key="10">
    <source>
        <dbReference type="EMBL" id="BDR58458.1"/>
    </source>
</evidence>
<dbReference type="InterPro" id="IPR020556">
    <property type="entry name" value="Amidase_CS"/>
</dbReference>
<comment type="catalytic activity">
    <reaction evidence="7 8">
        <text>L-glutamyl-tRNA(Gln) + L-glutamine + ATP + H2O = L-glutaminyl-tRNA(Gln) + L-glutamate + ADP + phosphate + H(+)</text>
        <dbReference type="Rhea" id="RHEA:17521"/>
        <dbReference type="Rhea" id="RHEA-COMP:9681"/>
        <dbReference type="Rhea" id="RHEA-COMP:9684"/>
        <dbReference type="ChEBI" id="CHEBI:15377"/>
        <dbReference type="ChEBI" id="CHEBI:15378"/>
        <dbReference type="ChEBI" id="CHEBI:29985"/>
        <dbReference type="ChEBI" id="CHEBI:30616"/>
        <dbReference type="ChEBI" id="CHEBI:43474"/>
        <dbReference type="ChEBI" id="CHEBI:58359"/>
        <dbReference type="ChEBI" id="CHEBI:78520"/>
        <dbReference type="ChEBI" id="CHEBI:78521"/>
        <dbReference type="ChEBI" id="CHEBI:456216"/>
        <dbReference type="EC" id="6.3.5.7"/>
    </reaction>
</comment>
<keyword evidence="3 8" id="KW-0547">Nucleotide-binding</keyword>
<evidence type="ECO:0000256" key="7">
    <source>
        <dbReference type="ARBA" id="ARBA00047407"/>
    </source>
</evidence>
<dbReference type="NCBIfam" id="TIGR00132">
    <property type="entry name" value="gatA"/>
    <property type="match status" value="1"/>
</dbReference>
<dbReference type="HAMAP" id="MF_00120">
    <property type="entry name" value="GatA"/>
    <property type="match status" value="1"/>
</dbReference>
<dbReference type="EC" id="6.3.5.7" evidence="8"/>
<keyword evidence="2 8" id="KW-0436">Ligase</keyword>
<feature type="active site" description="Acyl-ester intermediate" evidence="8">
    <location>
        <position position="173"/>
    </location>
</feature>
<dbReference type="GO" id="GO:0006412">
    <property type="term" value="P:translation"/>
    <property type="evidence" value="ECO:0007669"/>
    <property type="project" value="UniProtKB-UniRule"/>
</dbReference>
<evidence type="ECO:0000256" key="8">
    <source>
        <dbReference type="HAMAP-Rule" id="MF_00120"/>
    </source>
</evidence>
<comment type="subunit">
    <text evidence="8">Heterotrimer of A, B and C subunits.</text>
</comment>
<dbReference type="Pfam" id="PF01425">
    <property type="entry name" value="Amidase"/>
    <property type="match status" value="1"/>
</dbReference>
<dbReference type="SUPFAM" id="SSF75304">
    <property type="entry name" value="Amidase signature (AS) enzymes"/>
    <property type="match status" value="1"/>
</dbReference>
<name>A0AAU9DWQ6_9LACO</name>
<evidence type="ECO:0000256" key="5">
    <source>
        <dbReference type="ARBA" id="ARBA00022917"/>
    </source>
</evidence>
<dbReference type="InterPro" id="IPR036928">
    <property type="entry name" value="AS_sf"/>
</dbReference>
<gene>
    <name evidence="8 10" type="primary">gatA</name>
    <name evidence="10" type="ORF">XA3_08990</name>
</gene>
<dbReference type="RefSeq" id="WP_317636359.1">
    <property type="nucleotide sequence ID" value="NZ_AP026802.1"/>
</dbReference>
<sequence>MKFESLSQTHQALLNKEVSAQEIVEHTFIDIESKEDRISAFITLNKEQALKEAAELDQKGDFTNFLSGLPVGIKDNIITKDLTTTAASKMLENFVPIYNATVVDKLKKSGALVAGKLNMDEFAMGSSTETSFFKITKNAWDQSKVPGGSSGGSASAVASREVLAALGSDTGGSIRQPASFNGVVGLKPTYGTVSRWGLIAFSSSLDQIGPITTNVEDNARLLEAIAGHDENDATSAFESTDYLSDLNKGVQGLRIGVITDYLEEGVMPEIVDSVKQAAAFFAKNGAVVDEVSLPNVHYAVPTYYIIASSEASSNLQRFDGIRYGYRTKQFHDLEELYTNTRSEGFGEEVKRRIMLGSFSLSAGFYDAYFKKAAQVRTLIARDFQRAFENYDLLIGPTTPTPAFGIGEKCEDPLQMYANDILTIPVNLAGLPAMSMPNGLVNGMPVGLQIIGNRFDEKTIYRLAKFYEAETNFDQQKPEIAR</sequence>
<evidence type="ECO:0000313" key="11">
    <source>
        <dbReference type="Proteomes" id="UP001321861"/>
    </source>
</evidence>
<keyword evidence="5 8" id="KW-0648">Protein biosynthesis</keyword>
<comment type="similarity">
    <text evidence="1 8">Belongs to the amidase family. GatA subfamily.</text>
</comment>
<protein>
    <recommendedName>
        <fullName evidence="8">Glutamyl-tRNA(Gln) amidotransferase subunit A</fullName>
        <shortName evidence="8">Glu-ADT subunit A</shortName>
        <ecNumber evidence="8">6.3.5.7</ecNumber>
    </recommendedName>
</protein>
<proteinExistence type="inferred from homology"/>
<feature type="domain" description="Amidase" evidence="9">
    <location>
        <begin position="22"/>
        <end position="459"/>
    </location>
</feature>
<dbReference type="InterPro" id="IPR000120">
    <property type="entry name" value="Amidase"/>
</dbReference>
<dbReference type="PANTHER" id="PTHR11895:SF151">
    <property type="entry name" value="GLUTAMYL-TRNA(GLN) AMIDOTRANSFERASE SUBUNIT A"/>
    <property type="match status" value="1"/>
</dbReference>
<evidence type="ECO:0000256" key="2">
    <source>
        <dbReference type="ARBA" id="ARBA00022598"/>
    </source>
</evidence>
<dbReference type="PROSITE" id="PS00571">
    <property type="entry name" value="AMIDASES"/>
    <property type="match status" value="1"/>
</dbReference>
<dbReference type="InterPro" id="IPR004412">
    <property type="entry name" value="GatA"/>
</dbReference>
<comment type="function">
    <text evidence="6 8">Allows the formation of correctly charged Gln-tRNA(Gln) through the transamidation of misacylated Glu-tRNA(Gln) in organisms which lack glutaminyl-tRNA synthetase. The reaction takes place in the presence of glutamine and ATP through an activated gamma-phospho-Glu-tRNA(Gln).</text>
</comment>
<dbReference type="GO" id="GO:0030956">
    <property type="term" value="C:glutamyl-tRNA(Gln) amidotransferase complex"/>
    <property type="evidence" value="ECO:0007669"/>
    <property type="project" value="InterPro"/>
</dbReference>
<dbReference type="Gene3D" id="3.90.1300.10">
    <property type="entry name" value="Amidase signature (AS) domain"/>
    <property type="match status" value="1"/>
</dbReference>
<dbReference type="AlphaFoldDB" id="A0AAU9DWQ6"/>
<evidence type="ECO:0000256" key="3">
    <source>
        <dbReference type="ARBA" id="ARBA00022741"/>
    </source>
</evidence>
<dbReference type="InterPro" id="IPR023631">
    <property type="entry name" value="Amidase_dom"/>
</dbReference>
<evidence type="ECO:0000259" key="9">
    <source>
        <dbReference type="Pfam" id="PF01425"/>
    </source>
</evidence>
<dbReference type="KEGG" id="xap:XA3_08990"/>
<dbReference type="GO" id="GO:0005524">
    <property type="term" value="F:ATP binding"/>
    <property type="evidence" value="ECO:0007669"/>
    <property type="project" value="UniProtKB-KW"/>
</dbReference>
<evidence type="ECO:0000256" key="1">
    <source>
        <dbReference type="ARBA" id="ARBA00008069"/>
    </source>
</evidence>
<organism evidence="10 11">
    <name type="scientific">Xylocopilactobacillus apicola</name>
    <dbReference type="NCBI Taxonomy" id="2932184"/>
    <lineage>
        <taxon>Bacteria</taxon>
        <taxon>Bacillati</taxon>
        <taxon>Bacillota</taxon>
        <taxon>Bacilli</taxon>
        <taxon>Lactobacillales</taxon>
        <taxon>Lactobacillaceae</taxon>
        <taxon>Xylocopilactobacillus</taxon>
    </lineage>
</organism>